<comment type="similarity">
    <text evidence="2">Belongs to the HAP2/GCS1 family.</text>
</comment>
<evidence type="ECO:0000256" key="4">
    <source>
        <dbReference type="ARBA" id="ARBA00022692"/>
    </source>
</evidence>
<name>A0A9W9YS92_9CNID</name>
<dbReference type="OrthoDB" id="44061at2759"/>
<dbReference type="InterPro" id="IPR040326">
    <property type="entry name" value="HAP2/GCS1"/>
</dbReference>
<keyword evidence="6" id="KW-1133">Transmembrane helix</keyword>
<keyword evidence="3" id="KW-1003">Cell membrane</keyword>
<evidence type="ECO:0000313" key="13">
    <source>
        <dbReference type="EMBL" id="KAJ7365347.1"/>
    </source>
</evidence>
<feature type="domain" description="Generative cell specific-1/HAP2" evidence="12">
    <location>
        <begin position="98"/>
        <end position="174"/>
    </location>
</feature>
<evidence type="ECO:0000256" key="10">
    <source>
        <dbReference type="ARBA" id="ARBA00023279"/>
    </source>
</evidence>
<dbReference type="GO" id="GO:0007338">
    <property type="term" value="P:single fertilization"/>
    <property type="evidence" value="ECO:0007669"/>
    <property type="project" value="UniProtKB-KW"/>
</dbReference>
<evidence type="ECO:0000256" key="7">
    <source>
        <dbReference type="ARBA" id="ARBA00023121"/>
    </source>
</evidence>
<keyword evidence="4" id="KW-0812">Transmembrane</keyword>
<dbReference type="EMBL" id="MU827303">
    <property type="protein sequence ID" value="KAJ7365347.1"/>
    <property type="molecule type" value="Genomic_DNA"/>
</dbReference>
<evidence type="ECO:0000256" key="6">
    <source>
        <dbReference type="ARBA" id="ARBA00022989"/>
    </source>
</evidence>
<keyword evidence="8" id="KW-0472">Membrane</keyword>
<evidence type="ECO:0000313" key="14">
    <source>
        <dbReference type="Proteomes" id="UP001163046"/>
    </source>
</evidence>
<feature type="domain" description="Generative cell specific-1/HAP2" evidence="12">
    <location>
        <begin position="4"/>
        <end position="95"/>
    </location>
</feature>
<organism evidence="13 14">
    <name type="scientific">Desmophyllum pertusum</name>
    <dbReference type="NCBI Taxonomy" id="174260"/>
    <lineage>
        <taxon>Eukaryota</taxon>
        <taxon>Metazoa</taxon>
        <taxon>Cnidaria</taxon>
        <taxon>Anthozoa</taxon>
        <taxon>Hexacorallia</taxon>
        <taxon>Scleractinia</taxon>
        <taxon>Caryophylliina</taxon>
        <taxon>Caryophylliidae</taxon>
        <taxon>Desmophyllum</taxon>
    </lineage>
</organism>
<comment type="caution">
    <text evidence="13">The sequence shown here is derived from an EMBL/GenBank/DDBJ whole genome shotgun (WGS) entry which is preliminary data.</text>
</comment>
<keyword evidence="7" id="KW-0446">Lipid-binding</keyword>
<reference evidence="13" key="1">
    <citation type="submission" date="2023-01" db="EMBL/GenBank/DDBJ databases">
        <title>Genome assembly of the deep-sea coral Lophelia pertusa.</title>
        <authorList>
            <person name="Herrera S."/>
            <person name="Cordes E."/>
        </authorList>
    </citation>
    <scope>NUCLEOTIDE SEQUENCE</scope>
    <source>
        <strain evidence="13">USNM1676648</strain>
        <tissue evidence="13">Polyp</tissue>
    </source>
</reference>
<evidence type="ECO:0000256" key="2">
    <source>
        <dbReference type="ARBA" id="ARBA00010929"/>
    </source>
</evidence>
<sequence>MNANKIGVTYTAFRNQQPTGCQQKRAHVSIISQKTIFAEDQVRRSSEVWQTDGRQEASKNNKQEFMLTYEVDETMTSMVTLQISADDIILIYNRASEHGYVTADFAVVISECSGAVGKFREKSLSINPQKTHMFTFDIHAYGLKGVSNNYCVVKLFDARHMMVDSANVTFTTTAPCCYDTGFKCVERDEKDWDEEKPTESGLDMGGAIDIWTKVKNFFKKIKNIFEFLTSPGGIASIVGILVGSWRTQGPHGPQKGRGLPWHGSGWAELKRANSKERTTRNPDTKQKTETQDKSEEDDAKGPEVDIFKEGDILKDGSPRAQSSHSVKILTEHAESKHGSGDSIEASGSPHGSKHKMAAPGSRRSSKEAMLESSASRRTSEGEVPVTRSSHSYKNIAVEKTEPSTPRVPEDIRPFTESNTLIYHNFFSTDAVADELENHGEQFCLAGKITCVPRPTSIQYRFDLLMALQICGNEDGKQVLVGSS</sequence>
<feature type="region of interest" description="Disordered" evidence="11">
    <location>
        <begin position="271"/>
        <end position="389"/>
    </location>
</feature>
<dbReference type="AlphaFoldDB" id="A0A9W9YS92"/>
<evidence type="ECO:0000256" key="8">
    <source>
        <dbReference type="ARBA" id="ARBA00023136"/>
    </source>
</evidence>
<dbReference type="Proteomes" id="UP001163046">
    <property type="component" value="Unassembled WGS sequence"/>
</dbReference>
<gene>
    <name evidence="13" type="ORF">OS493_005453</name>
</gene>
<proteinExistence type="inferred from homology"/>
<keyword evidence="14" id="KW-1185">Reference proteome</keyword>
<dbReference type="InterPro" id="IPR018928">
    <property type="entry name" value="HAP2/GCS1_dom"/>
</dbReference>
<feature type="compositionally biased region" description="Basic and acidic residues" evidence="11">
    <location>
        <begin position="271"/>
        <end position="317"/>
    </location>
</feature>
<protein>
    <recommendedName>
        <fullName evidence="12">Generative cell specific-1/HAP2 domain-containing protein</fullName>
    </recommendedName>
</protein>
<keyword evidence="10" id="KW-0278">Fertilization</keyword>
<evidence type="ECO:0000256" key="9">
    <source>
        <dbReference type="ARBA" id="ARBA00023157"/>
    </source>
</evidence>
<evidence type="ECO:0000256" key="1">
    <source>
        <dbReference type="ARBA" id="ARBA00004251"/>
    </source>
</evidence>
<dbReference type="PANTHER" id="PTHR31764:SF0">
    <property type="entry name" value="GENERATIVE CELL SPECIFIC-1_HAP2 DOMAIN-CONTAINING PROTEIN"/>
    <property type="match status" value="1"/>
</dbReference>
<dbReference type="GO" id="GO:0005886">
    <property type="term" value="C:plasma membrane"/>
    <property type="evidence" value="ECO:0007669"/>
    <property type="project" value="UniProtKB-SubCell"/>
</dbReference>
<evidence type="ECO:0000259" key="12">
    <source>
        <dbReference type="Pfam" id="PF10699"/>
    </source>
</evidence>
<evidence type="ECO:0000256" key="3">
    <source>
        <dbReference type="ARBA" id="ARBA00022475"/>
    </source>
</evidence>
<keyword evidence="5" id="KW-0732">Signal</keyword>
<keyword evidence="9" id="KW-1015">Disulfide bond</keyword>
<dbReference type="Pfam" id="PF10699">
    <property type="entry name" value="HAP2-GCS1"/>
    <property type="match status" value="2"/>
</dbReference>
<feature type="compositionally biased region" description="Basic and acidic residues" evidence="11">
    <location>
        <begin position="329"/>
        <end position="339"/>
    </location>
</feature>
<accession>A0A9W9YS92</accession>
<evidence type="ECO:0000256" key="11">
    <source>
        <dbReference type="SAM" id="MobiDB-lite"/>
    </source>
</evidence>
<comment type="subcellular location">
    <subcellularLocation>
        <location evidence="1">Cell membrane</location>
        <topology evidence="1">Single-pass type I membrane protein</topology>
    </subcellularLocation>
</comment>
<dbReference type="PANTHER" id="PTHR31764">
    <property type="entry name" value="PROTEIN HAPLESS 2"/>
    <property type="match status" value="1"/>
</dbReference>
<dbReference type="GO" id="GO:0008289">
    <property type="term" value="F:lipid binding"/>
    <property type="evidence" value="ECO:0007669"/>
    <property type="project" value="UniProtKB-KW"/>
</dbReference>
<evidence type="ECO:0000256" key="5">
    <source>
        <dbReference type="ARBA" id="ARBA00022729"/>
    </source>
</evidence>